<keyword evidence="1" id="KW-0479">Metal-binding</keyword>
<dbReference type="GO" id="GO:0016787">
    <property type="term" value="F:hydrolase activity"/>
    <property type="evidence" value="ECO:0007669"/>
    <property type="project" value="UniProtKB-KW"/>
</dbReference>
<dbReference type="Proteomes" id="UP000253410">
    <property type="component" value="Unassembled WGS sequence"/>
</dbReference>
<dbReference type="InterPro" id="IPR005502">
    <property type="entry name" value="Ribosyl_crysJ1"/>
</dbReference>
<feature type="binding site" evidence="1">
    <location>
        <position position="50"/>
    </location>
    <ligand>
        <name>Mg(2+)</name>
        <dbReference type="ChEBI" id="CHEBI:18420"/>
        <label>1</label>
    </ligand>
</feature>
<proteinExistence type="predicted"/>
<dbReference type="InterPro" id="IPR036705">
    <property type="entry name" value="Ribosyl_crysJ1_sf"/>
</dbReference>
<keyword evidence="2" id="KW-0378">Hydrolase</keyword>
<comment type="caution">
    <text evidence="2">The sequence shown here is derived from an EMBL/GenBank/DDBJ whole genome shotgun (WGS) entry which is preliminary data.</text>
</comment>
<evidence type="ECO:0000313" key="3">
    <source>
        <dbReference type="Proteomes" id="UP000253410"/>
    </source>
</evidence>
<dbReference type="AlphaFoldDB" id="A0A365XSR3"/>
<name>A0A365XSR3_9BACT</name>
<dbReference type="EMBL" id="QFFJ01000002">
    <property type="protein sequence ID" value="RBL89373.1"/>
    <property type="molecule type" value="Genomic_DNA"/>
</dbReference>
<dbReference type="SUPFAM" id="SSF101478">
    <property type="entry name" value="ADP-ribosylglycohydrolase"/>
    <property type="match status" value="1"/>
</dbReference>
<dbReference type="Pfam" id="PF03747">
    <property type="entry name" value="ADP_ribosyl_GH"/>
    <property type="match status" value="1"/>
</dbReference>
<keyword evidence="3" id="KW-1185">Reference proteome</keyword>
<gene>
    <name evidence="2" type="ORF">DF182_22900</name>
</gene>
<dbReference type="OrthoDB" id="9798107at2"/>
<keyword evidence="1" id="KW-0460">Magnesium</keyword>
<evidence type="ECO:0000313" key="2">
    <source>
        <dbReference type="EMBL" id="RBL89373.1"/>
    </source>
</evidence>
<protein>
    <submittedName>
        <fullName evidence="2">ADP-ribosylglycohydrolase family protein</fullName>
    </submittedName>
</protein>
<evidence type="ECO:0000256" key="1">
    <source>
        <dbReference type="PIRSR" id="PIRSR605502-1"/>
    </source>
</evidence>
<sequence>MPLVKLFLGNGAGLTAQDTVPFALWCAAHHLDDFEEAIWTAVSGLGDRDTIAAITGSIVVLYAPENTVPEAWTLHVEKFDTSIFYK</sequence>
<dbReference type="Gene3D" id="1.10.4080.10">
    <property type="entry name" value="ADP-ribosylation/Crystallin J1"/>
    <property type="match status" value="1"/>
</dbReference>
<reference evidence="2 3" key="1">
    <citation type="submission" date="2018-05" db="EMBL/GenBank/DDBJ databases">
        <title>Chitinophaga sp. K3CV102501T nov., isolated from isolated from a monsoon evergreen broad-leaved forest soil.</title>
        <authorList>
            <person name="Lv Y."/>
        </authorList>
    </citation>
    <scope>NUCLEOTIDE SEQUENCE [LARGE SCALE GENOMIC DNA]</scope>
    <source>
        <strain evidence="2 3">GDMCC 1.1325</strain>
    </source>
</reference>
<comment type="cofactor">
    <cofactor evidence="1">
        <name>Mg(2+)</name>
        <dbReference type="ChEBI" id="CHEBI:18420"/>
    </cofactor>
    <text evidence="1">Binds 2 magnesium ions per subunit.</text>
</comment>
<dbReference type="GO" id="GO:0046872">
    <property type="term" value="F:metal ion binding"/>
    <property type="evidence" value="ECO:0007669"/>
    <property type="project" value="UniProtKB-KW"/>
</dbReference>
<feature type="binding site" evidence="1">
    <location>
        <position position="47"/>
    </location>
    <ligand>
        <name>Mg(2+)</name>
        <dbReference type="ChEBI" id="CHEBI:18420"/>
        <label>1</label>
    </ligand>
</feature>
<accession>A0A365XSR3</accession>
<organism evidence="2 3">
    <name type="scientific">Chitinophaga flava</name>
    <dbReference type="NCBI Taxonomy" id="2259036"/>
    <lineage>
        <taxon>Bacteria</taxon>
        <taxon>Pseudomonadati</taxon>
        <taxon>Bacteroidota</taxon>
        <taxon>Chitinophagia</taxon>
        <taxon>Chitinophagales</taxon>
        <taxon>Chitinophagaceae</taxon>
        <taxon>Chitinophaga</taxon>
    </lineage>
</organism>
<feature type="binding site" evidence="1">
    <location>
        <position position="49"/>
    </location>
    <ligand>
        <name>Mg(2+)</name>
        <dbReference type="ChEBI" id="CHEBI:18420"/>
        <label>1</label>
    </ligand>
</feature>